<evidence type="ECO:0000313" key="4">
    <source>
        <dbReference type="Proteomes" id="UP001596060"/>
    </source>
</evidence>
<feature type="region of interest" description="Disordered" evidence="1">
    <location>
        <begin position="409"/>
        <end position="429"/>
    </location>
</feature>
<keyword evidence="4" id="KW-1185">Reference proteome</keyword>
<dbReference type="RefSeq" id="WP_377818056.1">
    <property type="nucleotide sequence ID" value="NZ_JBHSLU010000161.1"/>
</dbReference>
<name>A0ABW0P9I1_9HYPH</name>
<protein>
    <submittedName>
        <fullName evidence="3">Helicase HerA-like domain-containing protein</fullName>
    </submittedName>
</protein>
<comment type="caution">
    <text evidence="3">The sequence shown here is derived from an EMBL/GenBank/DDBJ whole genome shotgun (WGS) entry which is preliminary data.</text>
</comment>
<dbReference type="Proteomes" id="UP001596060">
    <property type="component" value="Unassembled WGS sequence"/>
</dbReference>
<dbReference type="PANTHER" id="PTHR30121:SF6">
    <property type="entry name" value="SLR6007 PROTEIN"/>
    <property type="match status" value="1"/>
</dbReference>
<dbReference type="SUPFAM" id="SSF52540">
    <property type="entry name" value="P-loop containing nucleoside triphosphate hydrolases"/>
    <property type="match status" value="1"/>
</dbReference>
<evidence type="ECO:0000313" key="3">
    <source>
        <dbReference type="EMBL" id="MFC5509301.1"/>
    </source>
</evidence>
<sequence>MTSITLSPDAGIPLRYLNRHGLVAGATGSGKTRTVQTIVEQCSAVGIPTLITDVKGDLSGISKGFPVRFWDLFGEDGLPMKTSVHEMGQQTLARLLGLNATQEGIINICFRWCEDRESPLHGIKLFDINDLRAAVGNLLDYAAEIREKHGNVTAASVGAIQRAILNIEGQGADALFGEPVLDVMDLLRVDKDGRGMVNLISADRLLESRSLYSGFMIWLLMSLFTRLPEVGDAEKPKLVVIVDEAHMVFADAPKILIETIERIVRLIRSRGVGVYFASQNALDIPEKVAAQLGNRVQHAMRAFTPNEHRAVKAVAKTFRQNTGVDTEKAMTEMGTGEALVSVIGDGGVPTPVVRTRINLPSSQLEPIDMLERIALIRRDPLRHQYGKLYPTDQDAYVAFTARLAAEANAEHAARRDRPSWRDETMGASA</sequence>
<dbReference type="PANTHER" id="PTHR30121">
    <property type="entry name" value="UNCHARACTERIZED PROTEIN YJGR-RELATED"/>
    <property type="match status" value="1"/>
</dbReference>
<accession>A0ABW0P9I1</accession>
<reference evidence="4" key="1">
    <citation type="journal article" date="2019" name="Int. J. Syst. Evol. Microbiol.">
        <title>The Global Catalogue of Microorganisms (GCM) 10K type strain sequencing project: providing services to taxonomists for standard genome sequencing and annotation.</title>
        <authorList>
            <consortium name="The Broad Institute Genomics Platform"/>
            <consortium name="The Broad Institute Genome Sequencing Center for Infectious Disease"/>
            <person name="Wu L."/>
            <person name="Ma J."/>
        </authorList>
    </citation>
    <scope>NUCLEOTIDE SEQUENCE [LARGE SCALE GENOMIC DNA]</scope>
    <source>
        <strain evidence="4">CCUG 43117</strain>
    </source>
</reference>
<dbReference type="Pfam" id="PF05872">
    <property type="entry name" value="HerA_C"/>
    <property type="match status" value="1"/>
</dbReference>
<evidence type="ECO:0000256" key="1">
    <source>
        <dbReference type="SAM" id="MobiDB-lite"/>
    </source>
</evidence>
<organism evidence="3 4">
    <name type="scientific">Bosea massiliensis</name>
    <dbReference type="NCBI Taxonomy" id="151419"/>
    <lineage>
        <taxon>Bacteria</taxon>
        <taxon>Pseudomonadati</taxon>
        <taxon>Pseudomonadota</taxon>
        <taxon>Alphaproteobacteria</taxon>
        <taxon>Hyphomicrobiales</taxon>
        <taxon>Boseaceae</taxon>
        <taxon>Bosea</taxon>
    </lineage>
</organism>
<dbReference type="EMBL" id="JBHSLU010000161">
    <property type="protein sequence ID" value="MFC5509301.1"/>
    <property type="molecule type" value="Genomic_DNA"/>
</dbReference>
<dbReference type="InterPro" id="IPR027417">
    <property type="entry name" value="P-loop_NTPase"/>
</dbReference>
<dbReference type="InterPro" id="IPR051162">
    <property type="entry name" value="T4SS_component"/>
</dbReference>
<dbReference type="Gene3D" id="3.40.50.300">
    <property type="entry name" value="P-loop containing nucleotide triphosphate hydrolases"/>
    <property type="match status" value="2"/>
</dbReference>
<feature type="domain" description="Helicase HerA-like C-terminal" evidence="2">
    <location>
        <begin position="63"/>
        <end position="417"/>
    </location>
</feature>
<proteinExistence type="predicted"/>
<dbReference type="InterPro" id="IPR033186">
    <property type="entry name" value="HerA_C"/>
</dbReference>
<gene>
    <name evidence="3" type="ORF">ACFPN9_29230</name>
</gene>
<evidence type="ECO:0000259" key="2">
    <source>
        <dbReference type="Pfam" id="PF05872"/>
    </source>
</evidence>